<dbReference type="EMBL" id="MN740125">
    <property type="protein sequence ID" value="QHT88875.1"/>
    <property type="molecule type" value="Genomic_DNA"/>
</dbReference>
<accession>A0A6C0I8Z0</accession>
<proteinExistence type="predicted"/>
<evidence type="ECO:0000313" key="1">
    <source>
        <dbReference type="EMBL" id="QHT88875.1"/>
    </source>
</evidence>
<sequence>MSESSQTIVVKEKVVKEKVVKEKVVKEPKEKVVKEPKVKVVKEPKVKVVKEPKVKVVKEPKVKVVKEPKVKVVSPVLHTFEDVYSASETDIRAKFTKCVKGYHLCNSSPINETIWEDLNSIIFSSVGIDVYSQSDGSHLSGMDISCSLGGISNKSAKYASNRKSIDISSYRLTTVCSEKNCGLPTEIVQEINNRKNFTYYSFIVRDELPDSVSYDWLLIPSNYIVLDPAAYTWEPTIGKRGKNKDAQVGWNTNEINGCKMSITFSMSSQLWMHIEMTEDMKKFIVASTTVSNKPLYNYIELVDKLA</sequence>
<protein>
    <submittedName>
        <fullName evidence="1">Uncharacterized protein</fullName>
    </submittedName>
</protein>
<organism evidence="1">
    <name type="scientific">viral metagenome</name>
    <dbReference type="NCBI Taxonomy" id="1070528"/>
    <lineage>
        <taxon>unclassified sequences</taxon>
        <taxon>metagenomes</taxon>
        <taxon>organismal metagenomes</taxon>
    </lineage>
</organism>
<dbReference type="AlphaFoldDB" id="A0A6C0I8Z0"/>
<name>A0A6C0I8Z0_9ZZZZ</name>
<reference evidence="1" key="1">
    <citation type="journal article" date="2020" name="Nature">
        <title>Giant virus diversity and host interactions through global metagenomics.</title>
        <authorList>
            <person name="Schulz F."/>
            <person name="Roux S."/>
            <person name="Paez-Espino D."/>
            <person name="Jungbluth S."/>
            <person name="Walsh D.A."/>
            <person name="Denef V.J."/>
            <person name="McMahon K.D."/>
            <person name="Konstantinidis K.T."/>
            <person name="Eloe-Fadrosh E.A."/>
            <person name="Kyrpides N.C."/>
            <person name="Woyke T."/>
        </authorList>
    </citation>
    <scope>NUCLEOTIDE SEQUENCE</scope>
    <source>
        <strain evidence="1">GVMAG-M-3300023184-51</strain>
    </source>
</reference>